<protein>
    <recommendedName>
        <fullName evidence="5">BZIP transcription factor</fullName>
    </recommendedName>
</protein>
<keyword evidence="1" id="KW-0175">Coiled coil</keyword>
<keyword evidence="4" id="KW-1185">Reference proteome</keyword>
<dbReference type="PANTHER" id="PTHR37012">
    <property type="entry name" value="B-ZIP TRANSCRIPTION FACTOR (EUROFUNG)-RELATED"/>
    <property type="match status" value="1"/>
</dbReference>
<dbReference type="PANTHER" id="PTHR37012:SF2">
    <property type="entry name" value="BZIP DOMAIN-CONTAINING PROTEIN-RELATED"/>
    <property type="match status" value="1"/>
</dbReference>
<comment type="caution">
    <text evidence="3">The sequence shown here is derived from an EMBL/GenBank/DDBJ whole genome shotgun (WGS) entry which is preliminary data.</text>
</comment>
<evidence type="ECO:0000313" key="4">
    <source>
        <dbReference type="Proteomes" id="UP001642482"/>
    </source>
</evidence>
<dbReference type="EMBL" id="CAWUHD010000152">
    <property type="protein sequence ID" value="CAK7235694.1"/>
    <property type="molecule type" value="Genomic_DNA"/>
</dbReference>
<feature type="compositionally biased region" description="Basic and acidic residues" evidence="2">
    <location>
        <begin position="112"/>
        <end position="129"/>
    </location>
</feature>
<name>A0ABP0CX15_9PEZI</name>
<sequence length="472" mass="50183">MATPSAGATNSLVVNSMPPPMTGAASSPPNFVGGVGGPSSVSSVAATSPGSVTSTTSPASVSSVLDSAVTPSASVPGSGNPSGGSNIDGTQPASAAAGSSATTPGGSTLSAKEVELQRKRARDRKSQQAMRDRTKWTIFNLNEQVAFLTQMLSDRARDVNLLNSRMRMLETENSQLRAQNAALQLSLMGSQPRPDLPNDPAAAAAAAAAAAQAALAAGATGTAGTIGSVDPAGEGSSRGLGALPRPEVIKKPWEIPPVDGPPTCLSDQILQGFITSKVHQRSVDGALTFGFKPNLCSLLEKDRRTSDAISDIVGDIVRSYFEIDTLPKQVAVFYIMCSLLKWMVLLDQPSWDLMPTWLRPTQAQVTTPHAAWIDRIPWPNVRNYLIAHPDITLDHFAAVYSTSFSIRWPYDPTHVLLKAVAPGEDITINPVYEEHIRQLSNWEVGKAFRDRYPEIGEIIDRDANIQHDPSTL</sequence>
<evidence type="ECO:0008006" key="5">
    <source>
        <dbReference type="Google" id="ProtNLM"/>
    </source>
</evidence>
<accession>A0ABP0CX15</accession>
<evidence type="ECO:0000313" key="3">
    <source>
        <dbReference type="EMBL" id="CAK7235694.1"/>
    </source>
</evidence>
<dbReference type="InterPro" id="IPR046347">
    <property type="entry name" value="bZIP_sf"/>
</dbReference>
<feature type="coiled-coil region" evidence="1">
    <location>
        <begin position="159"/>
        <end position="186"/>
    </location>
</feature>
<dbReference type="InterPro" id="IPR021833">
    <property type="entry name" value="DUF3425"/>
</dbReference>
<organism evidence="3 4">
    <name type="scientific">Sporothrix eucalyptigena</name>
    <dbReference type="NCBI Taxonomy" id="1812306"/>
    <lineage>
        <taxon>Eukaryota</taxon>
        <taxon>Fungi</taxon>
        <taxon>Dikarya</taxon>
        <taxon>Ascomycota</taxon>
        <taxon>Pezizomycotina</taxon>
        <taxon>Sordariomycetes</taxon>
        <taxon>Sordariomycetidae</taxon>
        <taxon>Ophiostomatales</taxon>
        <taxon>Ophiostomataceae</taxon>
        <taxon>Sporothrix</taxon>
    </lineage>
</organism>
<feature type="compositionally biased region" description="Low complexity" evidence="2">
    <location>
        <begin position="71"/>
        <end position="111"/>
    </location>
</feature>
<proteinExistence type="predicted"/>
<feature type="compositionally biased region" description="Low complexity" evidence="2">
    <location>
        <begin position="38"/>
        <end position="64"/>
    </location>
</feature>
<reference evidence="3 4" key="1">
    <citation type="submission" date="2024-01" db="EMBL/GenBank/DDBJ databases">
        <authorList>
            <person name="Allen C."/>
            <person name="Tagirdzhanova G."/>
        </authorList>
    </citation>
    <scope>NUCLEOTIDE SEQUENCE [LARGE SCALE GENOMIC DNA]</scope>
</reference>
<evidence type="ECO:0000256" key="2">
    <source>
        <dbReference type="SAM" id="MobiDB-lite"/>
    </source>
</evidence>
<dbReference type="CDD" id="cd14688">
    <property type="entry name" value="bZIP_YAP"/>
    <property type="match status" value="1"/>
</dbReference>
<feature type="compositionally biased region" description="Polar residues" evidence="2">
    <location>
        <begin position="1"/>
        <end position="14"/>
    </location>
</feature>
<evidence type="ECO:0000256" key="1">
    <source>
        <dbReference type="SAM" id="Coils"/>
    </source>
</evidence>
<dbReference type="Proteomes" id="UP001642482">
    <property type="component" value="Unassembled WGS sequence"/>
</dbReference>
<dbReference type="SUPFAM" id="SSF57959">
    <property type="entry name" value="Leucine zipper domain"/>
    <property type="match status" value="1"/>
</dbReference>
<dbReference type="Pfam" id="PF11905">
    <property type="entry name" value="DUF3425"/>
    <property type="match status" value="1"/>
</dbReference>
<gene>
    <name evidence="3" type="ORF">SEUCBS140593_009365</name>
</gene>
<feature type="region of interest" description="Disordered" evidence="2">
    <location>
        <begin position="1"/>
        <end position="129"/>
    </location>
</feature>